<organism evidence="1 2">
    <name type="scientific">Puccinia graminis f. sp. tritici (strain CRL 75-36-700-3 / race SCCL)</name>
    <name type="common">Black stem rust fungus</name>
    <dbReference type="NCBI Taxonomy" id="418459"/>
    <lineage>
        <taxon>Eukaryota</taxon>
        <taxon>Fungi</taxon>
        <taxon>Dikarya</taxon>
        <taxon>Basidiomycota</taxon>
        <taxon>Pucciniomycotina</taxon>
        <taxon>Pucciniomycetes</taxon>
        <taxon>Pucciniales</taxon>
        <taxon>Pucciniaceae</taxon>
        <taxon>Puccinia</taxon>
    </lineage>
</organism>
<proteinExistence type="predicted"/>
<dbReference type="GeneID" id="10542765"/>
<accession>E3JTH4</accession>
<reference key="1">
    <citation type="submission" date="2007-01" db="EMBL/GenBank/DDBJ databases">
        <title>The Genome Sequence of Puccinia graminis f. sp. tritici Strain CRL 75-36-700-3.</title>
        <authorList>
            <consortium name="The Broad Institute Genome Sequencing Platform"/>
            <person name="Birren B."/>
            <person name="Lander E."/>
            <person name="Galagan J."/>
            <person name="Nusbaum C."/>
            <person name="Devon K."/>
            <person name="Cuomo C."/>
            <person name="Jaffe D."/>
            <person name="Butler J."/>
            <person name="Alvarez P."/>
            <person name="Gnerre S."/>
            <person name="Grabherr M."/>
            <person name="Mauceli E."/>
            <person name="Brockman W."/>
            <person name="Young S."/>
            <person name="LaButti K."/>
            <person name="Sykes S."/>
            <person name="DeCaprio D."/>
            <person name="Crawford M."/>
            <person name="Koehrsen M."/>
            <person name="Engels R."/>
            <person name="Montgomery P."/>
            <person name="Pearson M."/>
            <person name="Howarth C."/>
            <person name="Larson L."/>
            <person name="White J."/>
            <person name="Zeng Q."/>
            <person name="Kodira C."/>
            <person name="Yandava C."/>
            <person name="Alvarado L."/>
            <person name="O'Leary S."/>
            <person name="Szabo L."/>
            <person name="Dean R."/>
            <person name="Schein J."/>
        </authorList>
    </citation>
    <scope>NUCLEOTIDE SEQUENCE</scope>
    <source>
        <strain>CRL 75-36-700-3</strain>
    </source>
</reference>
<dbReference type="AlphaFoldDB" id="E3JTH4"/>
<keyword evidence="2" id="KW-1185">Reference proteome</keyword>
<sequence>MTVEAVAGVVCLGKIAIVQWCVGRLEEKKKKKGGGKKTLGGLGLIFLSLQLNKDIDVIRFKETPQPTFELRASRRCIDRPGTGKSRVERYKKSRKQLVGRVQSAIGVWARKMLDAPEGKWLLNLKTQDPNGFDFESRILFPPYQIQHYRFAYDADVFTRLAYFQRYIWACGRPEDSQFELADVDMPDNA</sequence>
<reference evidence="2" key="2">
    <citation type="journal article" date="2011" name="Proc. Natl. Acad. Sci. U.S.A.">
        <title>Obligate biotrophy features unraveled by the genomic analysis of rust fungi.</title>
        <authorList>
            <person name="Duplessis S."/>
            <person name="Cuomo C.A."/>
            <person name="Lin Y.-C."/>
            <person name="Aerts A."/>
            <person name="Tisserant E."/>
            <person name="Veneault-Fourrey C."/>
            <person name="Joly D.L."/>
            <person name="Hacquard S."/>
            <person name="Amselem J."/>
            <person name="Cantarel B.L."/>
            <person name="Chiu R."/>
            <person name="Coutinho P.M."/>
            <person name="Feau N."/>
            <person name="Field M."/>
            <person name="Frey P."/>
            <person name="Gelhaye E."/>
            <person name="Goldberg J."/>
            <person name="Grabherr M.G."/>
            <person name="Kodira C.D."/>
            <person name="Kohler A."/>
            <person name="Kuees U."/>
            <person name="Lindquist E.A."/>
            <person name="Lucas S.M."/>
            <person name="Mago R."/>
            <person name="Mauceli E."/>
            <person name="Morin E."/>
            <person name="Murat C."/>
            <person name="Pangilinan J.L."/>
            <person name="Park R."/>
            <person name="Pearson M."/>
            <person name="Quesneville H."/>
            <person name="Rouhier N."/>
            <person name="Sakthikumar S."/>
            <person name="Salamov A.A."/>
            <person name="Schmutz J."/>
            <person name="Selles B."/>
            <person name="Shapiro H."/>
            <person name="Tanguay P."/>
            <person name="Tuskan G.A."/>
            <person name="Henrissat B."/>
            <person name="Van de Peer Y."/>
            <person name="Rouze P."/>
            <person name="Ellis J.G."/>
            <person name="Dodds P.N."/>
            <person name="Schein J.E."/>
            <person name="Zhong S."/>
            <person name="Hamelin R.C."/>
            <person name="Grigoriev I.V."/>
            <person name="Szabo L.J."/>
            <person name="Martin F."/>
        </authorList>
    </citation>
    <scope>NUCLEOTIDE SEQUENCE [LARGE SCALE GENOMIC DNA]</scope>
    <source>
        <strain evidence="2">CRL 75-36-700-3 / race SCCL</strain>
    </source>
</reference>
<evidence type="ECO:0000313" key="2">
    <source>
        <dbReference type="Proteomes" id="UP000008783"/>
    </source>
</evidence>
<dbReference type="KEGG" id="pgr:PGTG_01892"/>
<protein>
    <submittedName>
        <fullName evidence="1">Uncharacterized protein</fullName>
    </submittedName>
</protein>
<dbReference type="Proteomes" id="UP000008783">
    <property type="component" value="Unassembled WGS sequence"/>
</dbReference>
<dbReference type="HOGENOM" id="CLU_1435072_0_0_1"/>
<gene>
    <name evidence="1" type="ORF">PGTG_01892</name>
</gene>
<evidence type="ECO:0000313" key="1">
    <source>
        <dbReference type="EMBL" id="EFP75299.1"/>
    </source>
</evidence>
<dbReference type="InParanoid" id="E3JTH4"/>
<dbReference type="RefSeq" id="XP_003319718.1">
    <property type="nucleotide sequence ID" value="XM_003319670.1"/>
</dbReference>
<name>E3JTH4_PUCGT</name>
<dbReference type="EMBL" id="DS178263">
    <property type="protein sequence ID" value="EFP75299.1"/>
    <property type="molecule type" value="Genomic_DNA"/>
</dbReference>
<dbReference type="VEuPathDB" id="FungiDB:PGTG_01892"/>